<dbReference type="OrthoDB" id="9770329at2"/>
<evidence type="ECO:0000256" key="6">
    <source>
        <dbReference type="ARBA" id="ARBA00023136"/>
    </source>
</evidence>
<dbReference type="InterPro" id="IPR036661">
    <property type="entry name" value="Luciferase-like_sf"/>
</dbReference>
<feature type="transmembrane region" description="Helical" evidence="8">
    <location>
        <begin position="140"/>
        <end position="164"/>
    </location>
</feature>
<dbReference type="InterPro" id="IPR006694">
    <property type="entry name" value="Fatty_acid_hydroxylase"/>
</dbReference>
<feature type="domain" description="Fatty acid hydroxylase" evidence="9">
    <location>
        <begin position="85"/>
        <end position="218"/>
    </location>
</feature>
<dbReference type="GO" id="GO:0005506">
    <property type="term" value="F:iron ion binding"/>
    <property type="evidence" value="ECO:0007669"/>
    <property type="project" value="InterPro"/>
</dbReference>
<dbReference type="GO" id="GO:0006643">
    <property type="term" value="P:membrane lipid metabolic process"/>
    <property type="evidence" value="ECO:0007669"/>
    <property type="project" value="TreeGrafter"/>
</dbReference>
<organism evidence="10 11">
    <name type="scientific">Labedaea rhizosphaerae</name>
    <dbReference type="NCBI Taxonomy" id="598644"/>
    <lineage>
        <taxon>Bacteria</taxon>
        <taxon>Bacillati</taxon>
        <taxon>Actinomycetota</taxon>
        <taxon>Actinomycetes</taxon>
        <taxon>Pseudonocardiales</taxon>
        <taxon>Pseudonocardiaceae</taxon>
        <taxon>Labedaea</taxon>
    </lineage>
</organism>
<dbReference type="Proteomes" id="UP000295444">
    <property type="component" value="Unassembled WGS sequence"/>
</dbReference>
<proteinExistence type="predicted"/>
<evidence type="ECO:0000259" key="9">
    <source>
        <dbReference type="Pfam" id="PF04116"/>
    </source>
</evidence>
<protein>
    <submittedName>
        <fullName evidence="10">Sterol desaturase/sphingolipid hydroxylase (Fatty acid hydroxylase superfamily)</fullName>
    </submittedName>
</protein>
<dbReference type="PANTHER" id="PTHR21624:SF1">
    <property type="entry name" value="ALKYLGLYCEROL MONOOXYGENASE"/>
    <property type="match status" value="1"/>
</dbReference>
<reference evidence="10 11" key="1">
    <citation type="submission" date="2019-03" db="EMBL/GenBank/DDBJ databases">
        <title>Genomic Encyclopedia of Type Strains, Phase IV (KMG-IV): sequencing the most valuable type-strain genomes for metagenomic binning, comparative biology and taxonomic classification.</title>
        <authorList>
            <person name="Goeker M."/>
        </authorList>
    </citation>
    <scope>NUCLEOTIDE SEQUENCE [LARGE SCALE GENOMIC DNA]</scope>
    <source>
        <strain evidence="10 11">DSM 45361</strain>
    </source>
</reference>
<dbReference type="EMBL" id="SNXZ01000001">
    <property type="protein sequence ID" value="TDQ04823.1"/>
    <property type="molecule type" value="Genomic_DNA"/>
</dbReference>
<name>A0A4R6SNR8_LABRH</name>
<keyword evidence="5" id="KW-0443">Lipid metabolism</keyword>
<dbReference type="PANTHER" id="PTHR21624">
    <property type="entry name" value="STEROL DESATURASE-RELATED PROTEIN"/>
    <property type="match status" value="1"/>
</dbReference>
<dbReference type="Pfam" id="PF04116">
    <property type="entry name" value="FA_hydroxylase"/>
    <property type="match status" value="1"/>
</dbReference>
<accession>A0A4R6SNR8</accession>
<dbReference type="InterPro" id="IPR051689">
    <property type="entry name" value="Sterol_desaturase/TMEM195"/>
</dbReference>
<evidence type="ECO:0000256" key="2">
    <source>
        <dbReference type="ARBA" id="ARBA00022692"/>
    </source>
</evidence>
<feature type="region of interest" description="Disordered" evidence="7">
    <location>
        <begin position="286"/>
        <end position="305"/>
    </location>
</feature>
<evidence type="ECO:0000256" key="3">
    <source>
        <dbReference type="ARBA" id="ARBA00022989"/>
    </source>
</evidence>
<evidence type="ECO:0000313" key="10">
    <source>
        <dbReference type="EMBL" id="TDQ04823.1"/>
    </source>
</evidence>
<dbReference type="AlphaFoldDB" id="A0A4R6SNR8"/>
<comment type="caution">
    <text evidence="10">The sequence shown here is derived from an EMBL/GenBank/DDBJ whole genome shotgun (WGS) entry which is preliminary data.</text>
</comment>
<dbReference type="GO" id="GO:0050479">
    <property type="term" value="F:glyceryl-ether monooxygenase activity"/>
    <property type="evidence" value="ECO:0007669"/>
    <property type="project" value="TreeGrafter"/>
</dbReference>
<evidence type="ECO:0000256" key="4">
    <source>
        <dbReference type="ARBA" id="ARBA00023002"/>
    </source>
</evidence>
<keyword evidence="6 8" id="KW-0472">Membrane</keyword>
<evidence type="ECO:0000256" key="5">
    <source>
        <dbReference type="ARBA" id="ARBA00023098"/>
    </source>
</evidence>
<keyword evidence="2 8" id="KW-0812">Transmembrane</keyword>
<evidence type="ECO:0000256" key="8">
    <source>
        <dbReference type="SAM" id="Phobius"/>
    </source>
</evidence>
<dbReference type="GO" id="GO:0012505">
    <property type="term" value="C:endomembrane system"/>
    <property type="evidence" value="ECO:0007669"/>
    <property type="project" value="UniProtKB-SubCell"/>
</dbReference>
<evidence type="ECO:0000256" key="7">
    <source>
        <dbReference type="SAM" id="MobiDB-lite"/>
    </source>
</evidence>
<dbReference type="GO" id="GO:0016020">
    <property type="term" value="C:membrane"/>
    <property type="evidence" value="ECO:0007669"/>
    <property type="project" value="GOC"/>
</dbReference>
<dbReference type="RefSeq" id="WP_133847676.1">
    <property type="nucleotide sequence ID" value="NZ_SNXZ01000001.1"/>
</dbReference>
<dbReference type="GO" id="GO:0008610">
    <property type="term" value="P:lipid biosynthetic process"/>
    <property type="evidence" value="ECO:0007669"/>
    <property type="project" value="InterPro"/>
</dbReference>
<feature type="transmembrane region" description="Helical" evidence="8">
    <location>
        <begin position="80"/>
        <end position="99"/>
    </location>
</feature>
<feature type="compositionally biased region" description="Basic and acidic residues" evidence="7">
    <location>
        <begin position="286"/>
        <end position="297"/>
    </location>
</feature>
<keyword evidence="3 8" id="KW-1133">Transmembrane helix</keyword>
<gene>
    <name evidence="10" type="ORF">EV186_101781</name>
</gene>
<keyword evidence="11" id="KW-1185">Reference proteome</keyword>
<dbReference type="SUPFAM" id="SSF51679">
    <property type="entry name" value="Bacterial luciferase-like"/>
    <property type="match status" value="1"/>
</dbReference>
<comment type="subcellular location">
    <subcellularLocation>
        <location evidence="1">Endomembrane system</location>
        <topology evidence="1">Multi-pass membrane protein</topology>
    </subcellularLocation>
</comment>
<feature type="transmembrane region" description="Helical" evidence="8">
    <location>
        <begin position="48"/>
        <end position="68"/>
    </location>
</feature>
<evidence type="ECO:0000313" key="11">
    <source>
        <dbReference type="Proteomes" id="UP000295444"/>
    </source>
</evidence>
<keyword evidence="4" id="KW-0560">Oxidoreductase</keyword>
<evidence type="ECO:0000256" key="1">
    <source>
        <dbReference type="ARBA" id="ARBA00004127"/>
    </source>
</evidence>
<sequence>MPSLPDPVLWAIPAFILLTILEAVSYLWHPDEDEQGYAAKDTATSMVMGLGSLFTGLLWKIPAVALFGLGYELTPLRIELTWWTVLLMLLGQDFCYYWAHRSNHRVRLLWAQHVVHHSSRRFNLSTALRQPWTDLSFGVFYLPLIIAGVSPAAVAFCGSVNLVYQFWIHTERIGKLWRPFEFLFNTPSHHRVHHASQGGYLDRNFGGIFIVWDRLFGTFAPEVTRPVYGLTHNISTYNPLRVATHEYAAMAKDLASATSWRARVAYVFRGPDWRPASGLQNGHVEAHEEPGLDDSRNGDQPSLSI</sequence>
<feature type="transmembrane region" description="Helical" evidence="8">
    <location>
        <begin position="7"/>
        <end position="28"/>
    </location>
</feature>